<dbReference type="Gene3D" id="3.90.950.20">
    <property type="entry name" value="CinA-like"/>
    <property type="match status" value="1"/>
</dbReference>
<dbReference type="EMBL" id="JBHUFA010000001">
    <property type="protein sequence ID" value="MFD1694215.1"/>
    <property type="molecule type" value="Genomic_DNA"/>
</dbReference>
<evidence type="ECO:0000313" key="2">
    <source>
        <dbReference type="EMBL" id="MFD1694215.1"/>
    </source>
</evidence>
<sequence>MIDAPTLPATVPSWDELEDLAERLIPALAERGLTVATAESCTGGLISGVLTAISGSSAVVDRGLVTYSNQAKQDLLGVKDETLARHGAVSAEVAAEMASGALANARTDIAVSVTGIAGPGGGSEEKPVGTVHFGLAVKDQETCTFHMVFEKLDRKGVRYSTVLYALLIISNLIKLPKETSRALP</sequence>
<comment type="caution">
    <text evidence="2">The sequence shown here is derived from an EMBL/GenBank/DDBJ whole genome shotgun (WGS) entry which is preliminary data.</text>
</comment>
<evidence type="ECO:0000259" key="1">
    <source>
        <dbReference type="Pfam" id="PF02464"/>
    </source>
</evidence>
<dbReference type="Proteomes" id="UP001597327">
    <property type="component" value="Unassembled WGS sequence"/>
</dbReference>
<organism evidence="2 3">
    <name type="scientific">Roseibium aestuarii</name>
    <dbReference type="NCBI Taxonomy" id="2600299"/>
    <lineage>
        <taxon>Bacteria</taxon>
        <taxon>Pseudomonadati</taxon>
        <taxon>Pseudomonadota</taxon>
        <taxon>Alphaproteobacteria</taxon>
        <taxon>Hyphomicrobiales</taxon>
        <taxon>Stappiaceae</taxon>
        <taxon>Roseibium</taxon>
    </lineage>
</organism>
<proteinExistence type="predicted"/>
<dbReference type="NCBIfam" id="TIGR00199">
    <property type="entry name" value="PncC_domain"/>
    <property type="match status" value="1"/>
</dbReference>
<gene>
    <name evidence="2" type="ORF">ACFSC7_01715</name>
</gene>
<protein>
    <submittedName>
        <fullName evidence="2">CinA family protein</fullName>
    </submittedName>
</protein>
<accession>A0ABW4JQ51</accession>
<dbReference type="Pfam" id="PF02464">
    <property type="entry name" value="CinA"/>
    <property type="match status" value="1"/>
</dbReference>
<dbReference type="InterPro" id="IPR036653">
    <property type="entry name" value="CinA-like_C"/>
</dbReference>
<dbReference type="InterPro" id="IPR008136">
    <property type="entry name" value="CinA_C"/>
</dbReference>
<reference evidence="3" key="1">
    <citation type="journal article" date="2019" name="Int. J. Syst. Evol. Microbiol.">
        <title>The Global Catalogue of Microorganisms (GCM) 10K type strain sequencing project: providing services to taxonomists for standard genome sequencing and annotation.</title>
        <authorList>
            <consortium name="The Broad Institute Genomics Platform"/>
            <consortium name="The Broad Institute Genome Sequencing Center for Infectious Disease"/>
            <person name="Wu L."/>
            <person name="Ma J."/>
        </authorList>
    </citation>
    <scope>NUCLEOTIDE SEQUENCE [LARGE SCALE GENOMIC DNA]</scope>
    <source>
        <strain evidence="3">JCM 3369</strain>
    </source>
</reference>
<dbReference type="SUPFAM" id="SSF142433">
    <property type="entry name" value="CinA-like"/>
    <property type="match status" value="1"/>
</dbReference>
<keyword evidence="3" id="KW-1185">Reference proteome</keyword>
<dbReference type="RefSeq" id="WP_149891908.1">
    <property type="nucleotide sequence ID" value="NZ_JBHUFA010000001.1"/>
</dbReference>
<name>A0ABW4JQ51_9HYPH</name>
<evidence type="ECO:0000313" key="3">
    <source>
        <dbReference type="Proteomes" id="UP001597327"/>
    </source>
</evidence>
<feature type="domain" description="CinA C-terminal" evidence="1">
    <location>
        <begin position="18"/>
        <end position="171"/>
    </location>
</feature>